<sequence length="263" mass="29337">MANEELADFTPIHGTDLLTEIRKDIEETKGLTDDDRTNCMKICQQVEDEHKRLKIQFLNKALFLIEEALQTSDPQKIVQIREAWALAFENLVGQCKVIAGPLTEMLGVLSQSDQGMKTKYACIITGSVASSLLVGITIGLVIVHCHPGSFPQLGIESILAVSLAPLLAVAFATHCFIRKIMSIDVYTAPRRLFDFGRSTLAKSFPNYFENPTHEPSGSEIATIIKNSIDTLNINEELWQDHQALESMKNSIRHELARLQKSED</sequence>
<comment type="caution">
    <text evidence="2">The sequence shown here is derived from an EMBL/GenBank/DDBJ whole genome shotgun (WGS) entry which is preliminary data.</text>
</comment>
<name>A0A814FGS2_ADIRI</name>
<dbReference type="EMBL" id="CAJNOJ010000358">
    <property type="protein sequence ID" value="CAF1415891.1"/>
    <property type="molecule type" value="Genomic_DNA"/>
</dbReference>
<keyword evidence="1" id="KW-0812">Transmembrane</keyword>
<keyword evidence="1" id="KW-0472">Membrane</keyword>
<dbReference type="EMBL" id="CAJNOR010000686">
    <property type="protein sequence ID" value="CAF0981619.1"/>
    <property type="molecule type" value="Genomic_DNA"/>
</dbReference>
<protein>
    <submittedName>
        <fullName evidence="2">Uncharacterized protein</fullName>
    </submittedName>
</protein>
<evidence type="ECO:0000313" key="3">
    <source>
        <dbReference type="EMBL" id="CAF1415891.1"/>
    </source>
</evidence>
<feature type="transmembrane region" description="Helical" evidence="1">
    <location>
        <begin position="120"/>
        <end position="143"/>
    </location>
</feature>
<organism evidence="2 4">
    <name type="scientific">Adineta ricciae</name>
    <name type="common">Rotifer</name>
    <dbReference type="NCBI Taxonomy" id="249248"/>
    <lineage>
        <taxon>Eukaryota</taxon>
        <taxon>Metazoa</taxon>
        <taxon>Spiralia</taxon>
        <taxon>Gnathifera</taxon>
        <taxon>Rotifera</taxon>
        <taxon>Eurotatoria</taxon>
        <taxon>Bdelloidea</taxon>
        <taxon>Adinetida</taxon>
        <taxon>Adinetidae</taxon>
        <taxon>Adineta</taxon>
    </lineage>
</organism>
<dbReference type="AlphaFoldDB" id="A0A814FGS2"/>
<reference evidence="2" key="1">
    <citation type="submission" date="2021-02" db="EMBL/GenBank/DDBJ databases">
        <authorList>
            <person name="Nowell W R."/>
        </authorList>
    </citation>
    <scope>NUCLEOTIDE SEQUENCE</scope>
</reference>
<feature type="transmembrane region" description="Helical" evidence="1">
    <location>
        <begin position="155"/>
        <end position="177"/>
    </location>
</feature>
<evidence type="ECO:0000313" key="2">
    <source>
        <dbReference type="EMBL" id="CAF0981619.1"/>
    </source>
</evidence>
<evidence type="ECO:0000313" key="4">
    <source>
        <dbReference type="Proteomes" id="UP000663828"/>
    </source>
</evidence>
<keyword evidence="4" id="KW-1185">Reference proteome</keyword>
<accession>A0A814FGS2</accession>
<keyword evidence="1" id="KW-1133">Transmembrane helix</keyword>
<dbReference type="Proteomes" id="UP000663852">
    <property type="component" value="Unassembled WGS sequence"/>
</dbReference>
<dbReference type="Proteomes" id="UP000663828">
    <property type="component" value="Unassembled WGS sequence"/>
</dbReference>
<proteinExistence type="predicted"/>
<gene>
    <name evidence="3" type="ORF">EDS130_LOCUS37088</name>
    <name evidence="2" type="ORF">XAT740_LOCUS12212</name>
</gene>
<evidence type="ECO:0000256" key="1">
    <source>
        <dbReference type="SAM" id="Phobius"/>
    </source>
</evidence>
<dbReference type="OrthoDB" id="10423670at2759"/>